<feature type="region of interest" description="Disordered" evidence="1">
    <location>
        <begin position="27"/>
        <end position="46"/>
    </location>
</feature>
<reference evidence="2 3" key="1">
    <citation type="journal article" date="2024" name="G3 (Bethesda)">
        <title>Genome assembly of Hibiscus sabdariffa L. provides insights into metabolisms of medicinal natural products.</title>
        <authorList>
            <person name="Kim T."/>
        </authorList>
    </citation>
    <scope>NUCLEOTIDE SEQUENCE [LARGE SCALE GENOMIC DNA]</scope>
    <source>
        <strain evidence="2">TK-2024</strain>
        <tissue evidence="2">Old leaves</tissue>
    </source>
</reference>
<accession>A0ABR2Q856</accession>
<sequence>MVAPGQKNVIATQLGVLTSIVKTLQKSKETHEDEADGEEEKNIEEFEVSDAEFGFDDEGLQDENIGIGIRVQRQMDSFGYDGVRVNPELGSDSDKSNELNSDHDSNSDGLRYSDFNAETDMINPKLVKGLIFSDRNVWKEAIKHYDRMNRFQVRLQKNDG</sequence>
<organism evidence="2 3">
    <name type="scientific">Hibiscus sabdariffa</name>
    <name type="common">roselle</name>
    <dbReference type="NCBI Taxonomy" id="183260"/>
    <lineage>
        <taxon>Eukaryota</taxon>
        <taxon>Viridiplantae</taxon>
        <taxon>Streptophyta</taxon>
        <taxon>Embryophyta</taxon>
        <taxon>Tracheophyta</taxon>
        <taxon>Spermatophyta</taxon>
        <taxon>Magnoliopsida</taxon>
        <taxon>eudicotyledons</taxon>
        <taxon>Gunneridae</taxon>
        <taxon>Pentapetalae</taxon>
        <taxon>rosids</taxon>
        <taxon>malvids</taxon>
        <taxon>Malvales</taxon>
        <taxon>Malvaceae</taxon>
        <taxon>Malvoideae</taxon>
        <taxon>Hibiscus</taxon>
    </lineage>
</organism>
<evidence type="ECO:0000313" key="2">
    <source>
        <dbReference type="EMBL" id="KAK8996676.1"/>
    </source>
</evidence>
<comment type="caution">
    <text evidence="2">The sequence shown here is derived from an EMBL/GenBank/DDBJ whole genome shotgun (WGS) entry which is preliminary data.</text>
</comment>
<feature type="compositionally biased region" description="Basic and acidic residues" evidence="1">
    <location>
        <begin position="92"/>
        <end position="106"/>
    </location>
</feature>
<evidence type="ECO:0000313" key="3">
    <source>
        <dbReference type="Proteomes" id="UP001396334"/>
    </source>
</evidence>
<dbReference type="Proteomes" id="UP001396334">
    <property type="component" value="Unassembled WGS sequence"/>
</dbReference>
<evidence type="ECO:0000256" key="1">
    <source>
        <dbReference type="SAM" id="MobiDB-lite"/>
    </source>
</evidence>
<protein>
    <submittedName>
        <fullName evidence="2">Uncharacterized protein</fullName>
    </submittedName>
</protein>
<feature type="region of interest" description="Disordered" evidence="1">
    <location>
        <begin position="81"/>
        <end position="112"/>
    </location>
</feature>
<proteinExistence type="predicted"/>
<gene>
    <name evidence="2" type="ORF">V6N11_081941</name>
</gene>
<dbReference type="EMBL" id="JBBPBN010000044">
    <property type="protein sequence ID" value="KAK8996676.1"/>
    <property type="molecule type" value="Genomic_DNA"/>
</dbReference>
<feature type="compositionally biased region" description="Acidic residues" evidence="1">
    <location>
        <begin position="32"/>
        <end position="46"/>
    </location>
</feature>
<name>A0ABR2Q856_9ROSI</name>
<keyword evidence="3" id="KW-1185">Reference proteome</keyword>